<feature type="domain" description="Glycoside hydrolase family 65 central catalytic" evidence="3">
    <location>
        <begin position="653"/>
        <end position="1051"/>
    </location>
</feature>
<dbReference type="PANTHER" id="PTHR11051">
    <property type="entry name" value="GLYCOSYL HYDROLASE-RELATED"/>
    <property type="match status" value="1"/>
</dbReference>
<dbReference type="NCBIfam" id="TIGR01509">
    <property type="entry name" value="HAD-SF-IA-v3"/>
    <property type="match status" value="1"/>
</dbReference>
<evidence type="ECO:0000256" key="2">
    <source>
        <dbReference type="ARBA" id="ARBA00023295"/>
    </source>
</evidence>
<dbReference type="InterPro" id="IPR036412">
    <property type="entry name" value="HAD-like_sf"/>
</dbReference>
<evidence type="ECO:0000259" key="3">
    <source>
        <dbReference type="Pfam" id="PF03632"/>
    </source>
</evidence>
<comment type="caution">
    <text evidence="6">The sequence shown here is derived from an EMBL/GenBank/DDBJ whole genome shotgun (WGS) entry which is preliminary data.</text>
</comment>
<dbReference type="Proteomes" id="UP000297477">
    <property type="component" value="Unassembled WGS sequence"/>
</dbReference>
<dbReference type="SUPFAM" id="SSF56784">
    <property type="entry name" value="HAD-like"/>
    <property type="match status" value="1"/>
</dbReference>
<organism evidence="6 7">
    <name type="scientific">Micrococcus lylae</name>
    <dbReference type="NCBI Taxonomy" id="1273"/>
    <lineage>
        <taxon>Bacteria</taxon>
        <taxon>Bacillati</taxon>
        <taxon>Actinomycetota</taxon>
        <taxon>Actinomycetes</taxon>
        <taxon>Micrococcales</taxon>
        <taxon>Micrococcaceae</taxon>
        <taxon>Micrococcus</taxon>
    </lineage>
</organism>
<feature type="domain" description="Glycoside hydrolase family 65 N-terminal" evidence="5">
    <location>
        <begin position="297"/>
        <end position="552"/>
    </location>
</feature>
<dbReference type="Pfam" id="PF03633">
    <property type="entry name" value="Glyco_hydro_65C"/>
    <property type="match status" value="1"/>
</dbReference>
<name>A0ABY2K0H6_9MICC</name>
<evidence type="ECO:0000256" key="1">
    <source>
        <dbReference type="ARBA" id="ARBA00006171"/>
    </source>
</evidence>
<dbReference type="SFLD" id="SFLDS00003">
    <property type="entry name" value="Haloacid_Dehalogenase"/>
    <property type="match status" value="1"/>
</dbReference>
<sequence>MQTQKLTPAPIQDRNARRHRLRRYRAVIFDMDGVITDTASVHAKAWKELFDQALPSVGALPENADAVAADPSALREFDLNGDYLHHVDGRPREDGVRSFFASRGLTVPEADAPGNGPEADAPDARPDLTVQALAERKQGFFEAVLARDGARVFPEAVELLENLHRKGVPVALVTSSKNSRAVLTAGAVLDHFPVIVDGHTAVERNLPGKPHPAMFWEAARILGVDPADAMVLEDAVSGVKAAADGRFGLVVGVDREPELGKARLKDAGAHIVVEDFGALELEKRTAAPFDAAWVLRWDHFDAASEGTREVLCTLANGYWGTRGSVPGTRISSVHYPGSYMAGVFNRLTSQVQGKSVDTEHMVNIQDWTPLVVTPEGGKPLLPGDENMVDFLQEMDLRRGVLSRTMVFEDEQGRRTTVHTRQFQSLANRHIAALEFTVTAENWSGEVCVRSMIDGRVANLNVSDDRTLANRHLRPVQAREVDGETVLLETRTSQSDIRIAMATRTRQVAPVGHTQPIRRALDDCSDMVAGQDIELHVEQGVPLVLEKVASVANTHDHAQSSASESAIKTLQRSPGFRNLLTVHEQRWGQNWERFAVRIDLAEQYSHQRRSTAQLAPGEDFVNPEFSAGVSRSVGSAAQMGKDGASLRQQLALNLHTFHVLQCAYGKRRDLDATVGARGLHGEGYRGHIFWDEIYIFPMLTLRRPEITRGLLMYRYRRLNEARANARAEGWAGAMYPWQGGSDGREETPTELWNPRSQMWMPDNSHNQRHVSLDVAYSVLRYIEVTQDQSFIQDYAAEMLVEISRFFTSMTLKNEETGRYEIHGVMGPDEFHDGYPETPGSGLRNNAYTNVLTSWLLTRTAELVRWLDTLDEPLTEMMEITEEEIEHWEHIASRLTVPFFTEGEEAGIPAQFEGYQDLLEFDWDGYRAKYGNIGRMDLILQAEGDATNRYKLSKQADALMLTYLFSPEELDDILQTMGYELPREAFARTVEYYAARSTHGSTLSRLVHAWVTARTDPDTSWDLFTEALESDLSDTQGGTTREGIHLGLMAGTVDTVIRCYAGLETRDEVVKVNPVLPRQLPGATFTIRYREQPIKIHMTQQQVTVTAQQGMIRPVDMIVAGEELTLQPGGEVTVPLHG</sequence>
<reference evidence="6 7" key="1">
    <citation type="submission" date="2019-03" db="EMBL/GenBank/DDBJ databases">
        <title>Reclassification of Micrococcus aloeverae and Micrococcus yunnanensis as later heterotypic synonyms of Micrococcus luteus.</title>
        <authorList>
            <person name="Huang C.-H."/>
        </authorList>
    </citation>
    <scope>NUCLEOTIDE SEQUENCE [LARGE SCALE GENOMIC DNA]</scope>
    <source>
        <strain evidence="6 7">BCRC 12151</strain>
    </source>
</reference>
<accession>A0ABY2K0H6</accession>
<keyword evidence="7" id="KW-1185">Reference proteome</keyword>
<gene>
    <name evidence="6" type="ORF">E4A49_06355</name>
</gene>
<dbReference type="GO" id="GO:0016787">
    <property type="term" value="F:hydrolase activity"/>
    <property type="evidence" value="ECO:0007669"/>
    <property type="project" value="UniProtKB-KW"/>
</dbReference>
<dbReference type="PANTHER" id="PTHR11051:SF8">
    <property type="entry name" value="PROTEIN-GLUCOSYLGALACTOSYLHYDROXYLYSINE GLUCOSIDASE"/>
    <property type="match status" value="1"/>
</dbReference>
<dbReference type="InterPro" id="IPR005196">
    <property type="entry name" value="Glyco_hydro_65_N"/>
</dbReference>
<dbReference type="InterPro" id="IPR011013">
    <property type="entry name" value="Gal_mutarotase_sf_dom"/>
</dbReference>
<keyword evidence="6" id="KW-0378">Hydrolase</keyword>
<dbReference type="Gene3D" id="2.70.98.40">
    <property type="entry name" value="Glycoside hydrolase, family 65, N-terminal domain"/>
    <property type="match status" value="1"/>
</dbReference>
<dbReference type="Pfam" id="PF03632">
    <property type="entry name" value="Glyco_hydro_65m"/>
    <property type="match status" value="1"/>
</dbReference>
<dbReference type="InterPro" id="IPR005194">
    <property type="entry name" value="Glyco_hydro_65_C"/>
</dbReference>
<proteinExistence type="inferred from homology"/>
<evidence type="ECO:0000259" key="5">
    <source>
        <dbReference type="Pfam" id="PF03636"/>
    </source>
</evidence>
<protein>
    <submittedName>
        <fullName evidence="6">Beta-phosphoglucomutase family hydrolase</fullName>
    </submittedName>
</protein>
<dbReference type="InterPro" id="IPR005195">
    <property type="entry name" value="Glyco_hydro_65_M"/>
</dbReference>
<dbReference type="Gene3D" id="1.10.150.240">
    <property type="entry name" value="Putative phosphatase, domain 2"/>
    <property type="match status" value="1"/>
</dbReference>
<dbReference type="SUPFAM" id="SSF74650">
    <property type="entry name" value="Galactose mutarotase-like"/>
    <property type="match status" value="1"/>
</dbReference>
<dbReference type="SUPFAM" id="SSF48208">
    <property type="entry name" value="Six-hairpin glycosidases"/>
    <property type="match status" value="1"/>
</dbReference>
<dbReference type="Gene3D" id="1.50.10.10">
    <property type="match status" value="1"/>
</dbReference>
<dbReference type="InterPro" id="IPR006439">
    <property type="entry name" value="HAD-SF_hydro_IA"/>
</dbReference>
<dbReference type="Pfam" id="PF00702">
    <property type="entry name" value="Hydrolase"/>
    <property type="match status" value="1"/>
</dbReference>
<dbReference type="InterPro" id="IPR023198">
    <property type="entry name" value="PGP-like_dom2"/>
</dbReference>
<dbReference type="Pfam" id="PF03636">
    <property type="entry name" value="Glyco_hydro_65N"/>
    <property type="match status" value="1"/>
</dbReference>
<dbReference type="InterPro" id="IPR037018">
    <property type="entry name" value="GH65_N"/>
</dbReference>
<evidence type="ECO:0000259" key="4">
    <source>
        <dbReference type="Pfam" id="PF03633"/>
    </source>
</evidence>
<dbReference type="InterPro" id="IPR010976">
    <property type="entry name" value="B-phosphoglucomutase_hydrolase"/>
</dbReference>
<feature type="domain" description="Glycoside hydrolase family 65 C-terminal" evidence="4">
    <location>
        <begin position="1061"/>
        <end position="1124"/>
    </location>
</feature>
<dbReference type="NCBIfam" id="TIGR02009">
    <property type="entry name" value="PGMB-YQAB-SF"/>
    <property type="match status" value="1"/>
</dbReference>
<evidence type="ECO:0000313" key="7">
    <source>
        <dbReference type="Proteomes" id="UP000297477"/>
    </source>
</evidence>
<dbReference type="InterPro" id="IPR008928">
    <property type="entry name" value="6-hairpin_glycosidase_sf"/>
</dbReference>
<dbReference type="SFLD" id="SFLDG01129">
    <property type="entry name" value="C1.5:_HAD__Beta-PGM__Phosphata"/>
    <property type="match status" value="1"/>
</dbReference>
<dbReference type="InterPro" id="IPR012341">
    <property type="entry name" value="6hp_glycosidase-like_sf"/>
</dbReference>
<dbReference type="InterPro" id="IPR023214">
    <property type="entry name" value="HAD_sf"/>
</dbReference>
<dbReference type="Gene3D" id="3.40.50.1000">
    <property type="entry name" value="HAD superfamily/HAD-like"/>
    <property type="match status" value="1"/>
</dbReference>
<keyword evidence="2" id="KW-0326">Glycosidase</keyword>
<evidence type="ECO:0000313" key="6">
    <source>
        <dbReference type="EMBL" id="TFH99265.1"/>
    </source>
</evidence>
<dbReference type="Gene3D" id="2.60.420.10">
    <property type="entry name" value="Maltose phosphorylase, domain 3"/>
    <property type="match status" value="1"/>
</dbReference>
<dbReference type="EMBL" id="SPKT01000010">
    <property type="protein sequence ID" value="TFH99265.1"/>
    <property type="molecule type" value="Genomic_DNA"/>
</dbReference>
<dbReference type="RefSeq" id="WP_067190404.1">
    <property type="nucleotide sequence ID" value="NZ_SPKT01000010.1"/>
</dbReference>
<comment type="similarity">
    <text evidence="1">Belongs to the HAD-like hydrolase superfamily. CbbY/CbbZ/Gph/YieH family.</text>
</comment>